<keyword evidence="2" id="KW-0472">Membrane</keyword>
<proteinExistence type="predicted"/>
<feature type="transmembrane region" description="Helical" evidence="2">
    <location>
        <begin position="7"/>
        <end position="25"/>
    </location>
</feature>
<keyword evidence="4" id="KW-1185">Reference proteome</keyword>
<feature type="transmembrane region" description="Helical" evidence="2">
    <location>
        <begin position="295"/>
        <end position="319"/>
    </location>
</feature>
<keyword evidence="2" id="KW-0812">Transmembrane</keyword>
<feature type="transmembrane region" description="Helical" evidence="2">
    <location>
        <begin position="169"/>
        <end position="191"/>
    </location>
</feature>
<dbReference type="EMBL" id="BONW01000036">
    <property type="protein sequence ID" value="GIG91301.1"/>
    <property type="molecule type" value="Genomic_DNA"/>
</dbReference>
<dbReference type="Proteomes" id="UP000646749">
    <property type="component" value="Unassembled WGS sequence"/>
</dbReference>
<feature type="transmembrane region" description="Helical" evidence="2">
    <location>
        <begin position="211"/>
        <end position="232"/>
    </location>
</feature>
<feature type="compositionally biased region" description="Basic and acidic residues" evidence="1">
    <location>
        <begin position="322"/>
        <end position="332"/>
    </location>
</feature>
<gene>
    <name evidence="3" type="ORF">Pen02_62370</name>
</gene>
<evidence type="ECO:0000313" key="3">
    <source>
        <dbReference type="EMBL" id="GIG91301.1"/>
    </source>
</evidence>
<protein>
    <recommendedName>
        <fullName evidence="5">DUF3995 domain-containing protein</fullName>
    </recommendedName>
</protein>
<evidence type="ECO:0000256" key="2">
    <source>
        <dbReference type="SAM" id="Phobius"/>
    </source>
</evidence>
<comment type="caution">
    <text evidence="3">The sequence shown here is derived from an EMBL/GenBank/DDBJ whole genome shotgun (WGS) entry which is preliminary data.</text>
</comment>
<evidence type="ECO:0000256" key="1">
    <source>
        <dbReference type="SAM" id="MobiDB-lite"/>
    </source>
</evidence>
<name>A0ABQ4E992_9ACTN</name>
<evidence type="ECO:0000313" key="4">
    <source>
        <dbReference type="Proteomes" id="UP000646749"/>
    </source>
</evidence>
<organism evidence="3 4">
    <name type="scientific">Plantactinospora endophytica</name>
    <dbReference type="NCBI Taxonomy" id="673535"/>
    <lineage>
        <taxon>Bacteria</taxon>
        <taxon>Bacillati</taxon>
        <taxon>Actinomycetota</taxon>
        <taxon>Actinomycetes</taxon>
        <taxon>Micromonosporales</taxon>
        <taxon>Micromonosporaceae</taxon>
        <taxon>Plantactinospora</taxon>
    </lineage>
</organism>
<feature type="transmembrane region" description="Helical" evidence="2">
    <location>
        <begin position="131"/>
        <end position="148"/>
    </location>
</feature>
<sequence length="352" mass="36364">MTGRRGRALAALGFALGYGLLRLYWATGGRWGYTACDRTGSPGPAEIADGCGAESLATLPFWSGWGAVLLCGVLVAVAALARLRPGRIASAGAWTAAVALVVLAFPGHLLFEIPVALTGRPTDWPDLLGRLLLLGGGLSFAAAAPRTIRRYAPAGPPRPRPVPGWTRRWTYAACLLPVLGFTVPHACWLLGMPLGIPAGELRRAVEDIGPLTGLLLTLAPMLGGLLTLGLAARWGQVFPRWLPGLAGRRVPPPLAVVPAGVIAVALVGYGLIGIGMMTEGLATGATTWAELRAGWAVAGTELVFLAWGVALAAATVGYARTTRPDTEGEGRAGEPGPEGRPAAESLSERVGS</sequence>
<accession>A0ABQ4E992</accession>
<feature type="region of interest" description="Disordered" evidence="1">
    <location>
        <begin position="322"/>
        <end position="352"/>
    </location>
</feature>
<evidence type="ECO:0008006" key="5">
    <source>
        <dbReference type="Google" id="ProtNLM"/>
    </source>
</evidence>
<feature type="transmembrane region" description="Helical" evidence="2">
    <location>
        <begin position="62"/>
        <end position="81"/>
    </location>
</feature>
<keyword evidence="2" id="KW-1133">Transmembrane helix</keyword>
<feature type="transmembrane region" description="Helical" evidence="2">
    <location>
        <begin position="93"/>
        <end position="111"/>
    </location>
</feature>
<feature type="transmembrane region" description="Helical" evidence="2">
    <location>
        <begin position="253"/>
        <end position="275"/>
    </location>
</feature>
<reference evidence="3 4" key="1">
    <citation type="submission" date="2021-01" db="EMBL/GenBank/DDBJ databases">
        <title>Whole genome shotgun sequence of Plantactinospora endophytica NBRC 110450.</title>
        <authorList>
            <person name="Komaki H."/>
            <person name="Tamura T."/>
        </authorList>
    </citation>
    <scope>NUCLEOTIDE SEQUENCE [LARGE SCALE GENOMIC DNA]</scope>
    <source>
        <strain evidence="3 4">NBRC 110450</strain>
    </source>
</reference>